<dbReference type="Proteomes" id="UP000069850">
    <property type="component" value="Chromosome 1"/>
</dbReference>
<dbReference type="GeneID" id="27138642"/>
<dbReference type="OrthoDB" id="140543at2157"/>
<evidence type="ECO:0000313" key="2">
    <source>
        <dbReference type="EMBL" id="CVK34392.1"/>
    </source>
</evidence>
<gene>
    <name evidence="2" type="ORF">MMAB1_3179</name>
</gene>
<dbReference type="Gene3D" id="3.40.630.30">
    <property type="match status" value="1"/>
</dbReference>
<dbReference type="RefSeq" id="WP_062265825.1">
    <property type="nucleotide sequence ID" value="NZ_LT158599.1"/>
</dbReference>
<dbReference type="InterPro" id="IPR016181">
    <property type="entry name" value="Acyl_CoA_acyltransferase"/>
</dbReference>
<dbReference type="InterPro" id="IPR050644">
    <property type="entry name" value="PG_Glycine_Bridge_Synth"/>
</dbReference>
<feature type="domain" description="BioF2-like acetyltransferase" evidence="1">
    <location>
        <begin position="167"/>
        <end position="290"/>
    </location>
</feature>
<dbReference type="SUPFAM" id="SSF55729">
    <property type="entry name" value="Acyl-CoA N-acyltransferases (Nat)"/>
    <property type="match status" value="1"/>
</dbReference>
<accession>A0A0X8XXZ3</accession>
<reference evidence="2 3" key="1">
    <citation type="submission" date="2016-01" db="EMBL/GenBank/DDBJ databases">
        <authorList>
            <person name="Manzoor S."/>
        </authorList>
    </citation>
    <scope>NUCLEOTIDE SEQUENCE [LARGE SCALE GENOMIC DNA]</scope>
    <source>
        <strain evidence="2">Methanoculleus sp MAB1</strain>
    </source>
</reference>
<protein>
    <recommendedName>
        <fullName evidence="1">BioF2-like acetyltransferase domain-containing protein</fullName>
    </recommendedName>
</protein>
<dbReference type="PANTHER" id="PTHR36174">
    <property type="entry name" value="LIPID II:GLYCINE GLYCYLTRANSFERASE"/>
    <property type="match status" value="1"/>
</dbReference>
<name>A0A0X8XXZ3_9EURY</name>
<evidence type="ECO:0000259" key="1">
    <source>
        <dbReference type="Pfam" id="PF13480"/>
    </source>
</evidence>
<proteinExistence type="predicted"/>
<sequence length="342" mass="39826">MPAEIVTDRDAWDTFIDASPSGLLFHRWDFLKITERHTGYTALPYGIYRGRELVAVCPLFCKRRGGLSVVLSPPPMQAVIPYLGIVMSRDYATAKQSKKESSLQVVTEGLREVIGDLSPNYLSIKLVPDYHDIRQFIWDGYQTRISYSYMIDLAPPLETLWKNLNGKLRTNLRKFEKNGYYLEEGDDLTMFYETVRQRFSQPDMDIPMITQRYFEDIFRAYPDHVHVYHLYDRDGDLRGVGTTQEYKRYLLWVGGPKIDGTSANEYLQWLLLRDAKEKGFPEFENTGANNPNLNMHKAKYNPDLSIHLEVSRVDAVGRAAEWVYSNLVNRPWIKKRMVPYIE</sequence>
<dbReference type="AlphaFoldDB" id="A0A0X8XXZ3"/>
<dbReference type="PANTHER" id="PTHR36174:SF1">
    <property type="entry name" value="LIPID II:GLYCINE GLYCYLTRANSFERASE"/>
    <property type="match status" value="1"/>
</dbReference>
<evidence type="ECO:0000313" key="3">
    <source>
        <dbReference type="Proteomes" id="UP000069850"/>
    </source>
</evidence>
<dbReference type="EMBL" id="LT158599">
    <property type="protein sequence ID" value="CVK34392.1"/>
    <property type="molecule type" value="Genomic_DNA"/>
</dbReference>
<dbReference type="InterPro" id="IPR038740">
    <property type="entry name" value="BioF2-like_GNAT_dom"/>
</dbReference>
<dbReference type="Pfam" id="PF13480">
    <property type="entry name" value="Acetyltransf_6"/>
    <property type="match status" value="1"/>
</dbReference>
<organism evidence="2 3">
    <name type="scientific">Methanoculleus bourgensis</name>
    <dbReference type="NCBI Taxonomy" id="83986"/>
    <lineage>
        <taxon>Archaea</taxon>
        <taxon>Methanobacteriati</taxon>
        <taxon>Methanobacteriota</taxon>
        <taxon>Stenosarchaea group</taxon>
        <taxon>Methanomicrobia</taxon>
        <taxon>Methanomicrobiales</taxon>
        <taxon>Methanomicrobiaceae</taxon>
        <taxon>Methanoculleus</taxon>
    </lineage>
</organism>
<dbReference type="KEGG" id="mema:MMAB1_3179"/>